<dbReference type="PANTHER" id="PTHR36251">
    <property type="entry name" value="FELS-1 PROPHAGE HOST SPECIFICITY PROTEIN-RELATED"/>
    <property type="match status" value="1"/>
</dbReference>
<organism evidence="4 5">
    <name type="scientific">Chromobacterium amazonense</name>
    <dbReference type="NCBI Taxonomy" id="1382803"/>
    <lineage>
        <taxon>Bacteria</taxon>
        <taxon>Pseudomonadati</taxon>
        <taxon>Pseudomonadota</taxon>
        <taxon>Betaproteobacteria</taxon>
        <taxon>Neisseriales</taxon>
        <taxon>Chromobacteriaceae</taxon>
        <taxon>Chromobacterium</taxon>
    </lineage>
</organism>
<evidence type="ECO:0000256" key="1">
    <source>
        <dbReference type="SAM" id="MobiDB-lite"/>
    </source>
</evidence>
<evidence type="ECO:0000259" key="2">
    <source>
        <dbReference type="Pfam" id="PF13550"/>
    </source>
</evidence>
<dbReference type="InterPro" id="IPR013783">
    <property type="entry name" value="Ig-like_fold"/>
</dbReference>
<dbReference type="RefSeq" id="WP_106076122.1">
    <property type="nucleotide sequence ID" value="NZ_MTBD01000010.1"/>
</dbReference>
<evidence type="ECO:0000313" key="4">
    <source>
        <dbReference type="EMBL" id="PRP71511.1"/>
    </source>
</evidence>
<dbReference type="Gene3D" id="2.60.40.10">
    <property type="entry name" value="Immunoglobulins"/>
    <property type="match status" value="1"/>
</dbReference>
<dbReference type="InterPro" id="IPR055385">
    <property type="entry name" value="GpJ_HDII-ins2"/>
</dbReference>
<evidence type="ECO:0000313" key="5">
    <source>
        <dbReference type="Proteomes" id="UP000239469"/>
    </source>
</evidence>
<dbReference type="Pfam" id="PF24801">
    <property type="entry name" value="FNIII-A_GpJ"/>
    <property type="match status" value="1"/>
</dbReference>
<accession>A0A2S9X708</accession>
<proteinExistence type="predicted"/>
<dbReference type="InterPro" id="IPR053171">
    <property type="entry name" value="Viral_Tip_Attach_Protein"/>
</dbReference>
<feature type="domain" description="Tip attachment protein J HDII-ins2" evidence="3">
    <location>
        <begin position="94"/>
        <end position="219"/>
    </location>
</feature>
<dbReference type="PANTHER" id="PTHR36251:SF2">
    <property type="entry name" value="GIFSY-2 PROPHAGE HOST SPECIFICITY PROTEIN J, PHAGE LAMBDA"/>
    <property type="match status" value="1"/>
</dbReference>
<comment type="caution">
    <text evidence="4">The sequence shown here is derived from an EMBL/GenBank/DDBJ whole genome shotgun (WGS) entry which is preliminary data.</text>
</comment>
<dbReference type="Proteomes" id="UP000239469">
    <property type="component" value="Unassembled WGS sequence"/>
</dbReference>
<dbReference type="EMBL" id="MTBD01000010">
    <property type="protein sequence ID" value="PRP71511.1"/>
    <property type="molecule type" value="Genomic_DNA"/>
</dbReference>
<feature type="domain" description="Tip attachment protein J" evidence="2">
    <location>
        <begin position="341"/>
        <end position="504"/>
    </location>
</feature>
<name>A0A2S9X708_9NEIS</name>
<protein>
    <submittedName>
        <fullName evidence="4">Uncharacterized protein</fullName>
    </submittedName>
</protein>
<feature type="region of interest" description="Disordered" evidence="1">
    <location>
        <begin position="1"/>
        <end position="23"/>
    </location>
</feature>
<reference evidence="4 5" key="1">
    <citation type="submission" date="2017-01" db="EMBL/GenBank/DDBJ databases">
        <title>New insights into the genetic diversity of Chromobacterium isolated from tropical freshwater lake.</title>
        <authorList>
            <person name="Santos A.B."/>
            <person name="Nascimento A.M."/>
            <person name="Da Silva P.C."/>
        </authorList>
    </citation>
    <scope>NUCLEOTIDE SEQUENCE [LARGE SCALE GENOMIC DNA]</scope>
    <source>
        <strain evidence="4 5">56AF</strain>
    </source>
</reference>
<dbReference type="InterPro" id="IPR032876">
    <property type="entry name" value="J_dom"/>
</dbReference>
<dbReference type="Pfam" id="PF13550">
    <property type="entry name" value="Phage-tail_3"/>
    <property type="match status" value="1"/>
</dbReference>
<gene>
    <name evidence="4" type="ORF">BUE93_05800</name>
</gene>
<evidence type="ECO:0000259" key="3">
    <source>
        <dbReference type="Pfam" id="PF24801"/>
    </source>
</evidence>
<dbReference type="OrthoDB" id="8583863at2"/>
<sequence>MTRFPIIGAGGGRKSSAPRQPVEAPDTLQSIATARMLMLIGIGEMGGPVDGLKSIYLDGVPLENADGSRNFERVQAEWRTGTQTQSAMDGQQAVETEYSVGVEVKAGAGIVRNLDQLEAHAVRVTVSVPALFSVNPKNGDTKPTKVELVVELKPANGQWREKKRIGIFGKTRNAYQRAVRVSLDGKGPWQLRVRRLSGDSTTQNLVNATRWDSYTLIQETRLRYPNYAMLSLTFDARQFSRIPEITSDWRLAVLRVPSNYDPAAGTYSGAWDGTFKPAHSSNPAWWLYTFATDPRYNINLPAEGAWKWDLYRIAQWCDQRINNGQGGTRRRFEAHNYHADATDAWKALQDIASIFCGKVVPYAGGIRVIADIPGDVPAKHFSPANAIGGRFTYASTELAERHTVASVSFVDPQDSWHRAVEYVEHPEGLARYGYQPTEVVAVGCTSRAQAQQLGRYLLETAQTETQLISLEAGLYGCDLQPGELFTVFDPVVAGRRTGGRLLKVSGVNVELDAPVTLEAGISYSLECPMPDGKLVQRGVLVTPGETSKLKLVAAFPAQPVDGTTWALIATNLQPTLWRCIVNREQEPGRYVIEGLQHNPRKWDAIERGIRIDSPPVSALPDAGMMPPVASVALRESSILTGDGRRAVRMEIDWPALSHPYLRGYVVGYRQEDGNWLELPETPVNHAELEELQPGAWEVRVSAVSVTGLRGVPVLGRIQAQGHTAKPGKPTLAAQGGAMRIDLSWRYPAGLPDLRCAQLLYSTQADDKNPKPLAELAYPANAFAHLGVGLGVRYYYWLRVVDSWGNWSEMAQADAESIKDPSSLLEQLQNSIGGNQLAEELKKPIAQVPGILDQLNETAIQLAETSQLAGRAIETALQNVLAQDVLGELQGQQHAFAKQEIRITQDALRSEVQARQVLAATLGDTQAALVKEQQARAEGDSALAKDITSLTSRTDQAIAGVQQELQTATGPNGALAKSIGELSAKTDKTVASIQQEQKAQAEADKALAGDIKALASQTDQAVAGVRQALQTATGPNGALAKSIGELSAKTDQSVTAIQQEQKAQAEADKALAQSVQQLSAKTDSAVTGIRQEESARANADAALSQRIDTLQSTVNNKADGGTVNAVIQRVAKVETDVAGKASASEVHTLQTTVNGQTAAVQDISRSLNGVLAERTLKVTAGGKVAGIGLRADEQGAVVDILADKFAISRPDGSGSKQTFVVGNINGQSAVGIAGDLILDGTLSGRRVLASESVDAAQINSRGLTIRDGAGNVVVDMNGMGAHKIQGQLSAGQIDARGLCIRRWDGAVVVDVNGMDASYVRNLMVDTLQIRGEAVTKNDTRTITCSGWVQNFDYYFHFGCSDAGTLLIFGDTPSNGASMELYARDRKAPLGSGSAVLVLTVSAGETVQVGVRNRGSFNMWGAIRYGCVLFRR</sequence>